<dbReference type="OrthoDB" id="10552584at2759"/>
<dbReference type="EMBL" id="JXTB01000688">
    <property type="protein sequence ID" value="PON33977.1"/>
    <property type="molecule type" value="Genomic_DNA"/>
</dbReference>
<protein>
    <submittedName>
        <fullName evidence="1">Uncharacterized protein</fullName>
    </submittedName>
</protein>
<accession>A0A2P5ABR1</accession>
<comment type="caution">
    <text evidence="1">The sequence shown here is derived from an EMBL/GenBank/DDBJ whole genome shotgun (WGS) entry which is preliminary data.</text>
</comment>
<sequence length="79" mass="8519">CLLVLHLSSLQISDLISPRFVSVLLPGATSDFFLLCGDGHLASDRFWVASRVVAATSYLMGRSPVYMACDLEGIVVGLF</sequence>
<keyword evidence="2" id="KW-1185">Reference proteome</keyword>
<organism evidence="1 2">
    <name type="scientific">Parasponia andersonii</name>
    <name type="common">Sponia andersonii</name>
    <dbReference type="NCBI Taxonomy" id="3476"/>
    <lineage>
        <taxon>Eukaryota</taxon>
        <taxon>Viridiplantae</taxon>
        <taxon>Streptophyta</taxon>
        <taxon>Embryophyta</taxon>
        <taxon>Tracheophyta</taxon>
        <taxon>Spermatophyta</taxon>
        <taxon>Magnoliopsida</taxon>
        <taxon>eudicotyledons</taxon>
        <taxon>Gunneridae</taxon>
        <taxon>Pentapetalae</taxon>
        <taxon>rosids</taxon>
        <taxon>fabids</taxon>
        <taxon>Rosales</taxon>
        <taxon>Cannabaceae</taxon>
        <taxon>Parasponia</taxon>
    </lineage>
</organism>
<feature type="non-terminal residue" evidence="1">
    <location>
        <position position="1"/>
    </location>
</feature>
<dbReference type="AlphaFoldDB" id="A0A2P5ABR1"/>
<reference evidence="2" key="1">
    <citation type="submission" date="2016-06" db="EMBL/GenBank/DDBJ databases">
        <title>Parallel loss of symbiosis genes in relatives of nitrogen-fixing non-legume Parasponia.</title>
        <authorList>
            <person name="Van Velzen R."/>
            <person name="Holmer R."/>
            <person name="Bu F."/>
            <person name="Rutten L."/>
            <person name="Van Zeijl A."/>
            <person name="Liu W."/>
            <person name="Santuari L."/>
            <person name="Cao Q."/>
            <person name="Sharma T."/>
            <person name="Shen D."/>
            <person name="Roswanjaya Y."/>
            <person name="Wardhani T."/>
            <person name="Kalhor M.S."/>
            <person name="Jansen J."/>
            <person name="Van den Hoogen J."/>
            <person name="Gungor B."/>
            <person name="Hartog M."/>
            <person name="Hontelez J."/>
            <person name="Verver J."/>
            <person name="Yang W.-C."/>
            <person name="Schijlen E."/>
            <person name="Repin R."/>
            <person name="Schilthuizen M."/>
            <person name="Schranz E."/>
            <person name="Heidstra R."/>
            <person name="Miyata K."/>
            <person name="Fedorova E."/>
            <person name="Kohlen W."/>
            <person name="Bisseling T."/>
            <person name="Smit S."/>
            <person name="Geurts R."/>
        </authorList>
    </citation>
    <scope>NUCLEOTIDE SEQUENCE [LARGE SCALE GENOMIC DNA]</scope>
    <source>
        <strain evidence="2">cv. WU1-14</strain>
    </source>
</reference>
<evidence type="ECO:0000313" key="1">
    <source>
        <dbReference type="EMBL" id="PON33977.1"/>
    </source>
</evidence>
<gene>
    <name evidence="1" type="ORF">PanWU01x14_348150</name>
</gene>
<evidence type="ECO:0000313" key="2">
    <source>
        <dbReference type="Proteomes" id="UP000237105"/>
    </source>
</evidence>
<name>A0A2P5ABR1_PARAD</name>
<dbReference type="Proteomes" id="UP000237105">
    <property type="component" value="Unassembled WGS sequence"/>
</dbReference>
<proteinExistence type="predicted"/>